<dbReference type="Pfam" id="PF07695">
    <property type="entry name" value="7TMR-DISM_7TM"/>
    <property type="match status" value="1"/>
</dbReference>
<dbReference type="Pfam" id="PF02518">
    <property type="entry name" value="HATPase_c"/>
    <property type="match status" value="1"/>
</dbReference>
<dbReference type="Gene3D" id="3.30.565.10">
    <property type="entry name" value="Histidine kinase-like ATPase, C-terminal domain"/>
    <property type="match status" value="1"/>
</dbReference>
<dbReference type="PANTHER" id="PTHR43065">
    <property type="entry name" value="SENSOR HISTIDINE KINASE"/>
    <property type="match status" value="1"/>
</dbReference>
<dbReference type="PRINTS" id="PR00344">
    <property type="entry name" value="BCTRLSENSOR"/>
</dbReference>
<dbReference type="AlphaFoldDB" id="A0A858R3N0"/>
<evidence type="ECO:0000256" key="3">
    <source>
        <dbReference type="ARBA" id="ARBA00022553"/>
    </source>
</evidence>
<dbReference type="InterPro" id="IPR036890">
    <property type="entry name" value="HATPase_C_sf"/>
</dbReference>
<feature type="coiled-coil region" evidence="4">
    <location>
        <begin position="390"/>
        <end position="420"/>
    </location>
</feature>
<evidence type="ECO:0000256" key="5">
    <source>
        <dbReference type="SAM" id="Phobius"/>
    </source>
</evidence>
<dbReference type="InterPro" id="IPR005467">
    <property type="entry name" value="His_kinase_dom"/>
</dbReference>
<feature type="transmembrane region" description="Helical" evidence="5">
    <location>
        <begin position="267"/>
        <end position="285"/>
    </location>
</feature>
<evidence type="ECO:0000256" key="4">
    <source>
        <dbReference type="SAM" id="Coils"/>
    </source>
</evidence>
<feature type="transmembrane region" description="Helical" evidence="5">
    <location>
        <begin position="227"/>
        <end position="247"/>
    </location>
</feature>
<evidence type="ECO:0000256" key="6">
    <source>
        <dbReference type="SAM" id="SignalP"/>
    </source>
</evidence>
<feature type="signal peptide" evidence="6">
    <location>
        <begin position="1"/>
        <end position="22"/>
    </location>
</feature>
<keyword evidence="8" id="KW-0808">Transferase</keyword>
<dbReference type="EMBL" id="CP051775">
    <property type="protein sequence ID" value="QJE72005.1"/>
    <property type="molecule type" value="Genomic_DNA"/>
</dbReference>
<dbReference type="Proteomes" id="UP000501891">
    <property type="component" value="Chromosome"/>
</dbReference>
<dbReference type="InterPro" id="IPR003661">
    <property type="entry name" value="HisK_dim/P_dom"/>
</dbReference>
<dbReference type="Gene3D" id="1.10.287.130">
    <property type="match status" value="1"/>
</dbReference>
<dbReference type="InterPro" id="IPR003594">
    <property type="entry name" value="HATPase_dom"/>
</dbReference>
<evidence type="ECO:0000256" key="1">
    <source>
        <dbReference type="ARBA" id="ARBA00000085"/>
    </source>
</evidence>
<dbReference type="SUPFAM" id="SSF47384">
    <property type="entry name" value="Homodimeric domain of signal transducing histidine kinase"/>
    <property type="match status" value="1"/>
</dbReference>
<dbReference type="EC" id="2.7.13.3" evidence="2"/>
<evidence type="ECO:0000313" key="8">
    <source>
        <dbReference type="EMBL" id="QJE72005.1"/>
    </source>
</evidence>
<feature type="transmembrane region" description="Helical" evidence="5">
    <location>
        <begin position="317"/>
        <end position="337"/>
    </location>
</feature>
<accession>A0A858R3N0</accession>
<dbReference type="CDD" id="cd00082">
    <property type="entry name" value="HisKA"/>
    <property type="match status" value="1"/>
</dbReference>
<feature type="domain" description="Histidine kinase" evidence="7">
    <location>
        <begin position="454"/>
        <end position="681"/>
    </location>
</feature>
<dbReference type="SUPFAM" id="SSF55874">
    <property type="entry name" value="ATPase domain of HSP90 chaperone/DNA topoisomerase II/histidine kinase"/>
    <property type="match status" value="1"/>
</dbReference>
<comment type="catalytic activity">
    <reaction evidence="1">
        <text>ATP + protein L-histidine = ADP + protein N-phospho-L-histidine.</text>
        <dbReference type="EC" id="2.7.13.3"/>
    </reaction>
</comment>
<dbReference type="PROSITE" id="PS50109">
    <property type="entry name" value="HIS_KIN"/>
    <property type="match status" value="1"/>
</dbReference>
<gene>
    <name evidence="8" type="ORF">HHL28_01805</name>
</gene>
<proteinExistence type="predicted"/>
<evidence type="ECO:0000313" key="9">
    <source>
        <dbReference type="Proteomes" id="UP000501891"/>
    </source>
</evidence>
<dbReference type="InterPro" id="IPR004358">
    <property type="entry name" value="Sig_transdc_His_kin-like_C"/>
</dbReference>
<dbReference type="InterPro" id="IPR036097">
    <property type="entry name" value="HisK_dim/P_sf"/>
</dbReference>
<name>A0A858R3N0_9PROT</name>
<dbReference type="GO" id="GO:0000155">
    <property type="term" value="F:phosphorelay sensor kinase activity"/>
    <property type="evidence" value="ECO:0007669"/>
    <property type="project" value="InterPro"/>
</dbReference>
<feature type="chain" id="PRO_5032274078" description="histidine kinase" evidence="6">
    <location>
        <begin position="23"/>
        <end position="687"/>
    </location>
</feature>
<feature type="transmembrane region" description="Helical" evidence="5">
    <location>
        <begin position="292"/>
        <end position="311"/>
    </location>
</feature>
<sequence length="687" mass="72496">MRVIIGLLAFLLTVLAGPASLAATPPPRAADGVLDLRGWDFGRDGPVRLVGDWSFWPGRLLDPGQPPPGDGTLLAVPGRWTSLSVGGKPLPGEGVGTYRLRVLLPADAPPLALRQAQRFIAWEVAVNGRPTLHTGRAGLTAGGTHTAGQKALAALPGGGTELDILVRVAAFGGYGGMTQPLLLGPADTLFDSWQAELALRAAFLSLCGSMGLLYLILFLLRPSDRACLAFAGMSLSIALVQVTSNTPLGSLLAGEISGQALAQVNNWMFPGVWLSCLASAQLLFPGHVRWRWMAPAALLSLAVPVASFWTLSHPGLLTRTAGLALAACALTLALVAWRAWRSGQGLALPMGLAWAVLALANLALVLRLGFPGVVEAGYCLMLFIQGALLFDRLRRLLDQANRLNDRLAALNRDLEAQVADRTRHLSQAVEELRATQGQLVQSEKLAGLGRLVAGVAHELNTPLGITLTTTSHLTQQVDELERALQSGKVTRTAFATFLQDLREASTLLTVNVTRTAAVVQSFKQVAGEPEGGPHRRFDLPEFLSELLPAQEARLRNAGVRLEVEVPPGLEVRGNPGVLGQVLDELLSNILSHAFPPGRGGTVRLSAAPDGDRVALAVEDDGTGLPAEVRGRLFEPFVTTGRRDGRTGLGLHMAYNLVTGALGGVIGAEDRPGGGTRFTLRLLPGGAG</sequence>
<keyword evidence="5" id="KW-0812">Transmembrane</keyword>
<keyword evidence="9" id="KW-1185">Reference proteome</keyword>
<dbReference type="SMART" id="SM00387">
    <property type="entry name" value="HATPase_c"/>
    <property type="match status" value="1"/>
</dbReference>
<keyword evidence="3" id="KW-0597">Phosphoprotein</keyword>
<feature type="transmembrane region" description="Helical" evidence="5">
    <location>
        <begin position="197"/>
        <end position="220"/>
    </location>
</feature>
<organism evidence="8 9">
    <name type="scientific">Aerophototrophica crusticola</name>
    <dbReference type="NCBI Taxonomy" id="1709002"/>
    <lineage>
        <taxon>Bacteria</taxon>
        <taxon>Pseudomonadati</taxon>
        <taxon>Pseudomonadota</taxon>
        <taxon>Alphaproteobacteria</taxon>
        <taxon>Rhodospirillales</taxon>
        <taxon>Rhodospirillaceae</taxon>
        <taxon>Aerophototrophica</taxon>
    </lineage>
</organism>
<feature type="transmembrane region" description="Helical" evidence="5">
    <location>
        <begin position="346"/>
        <end position="366"/>
    </location>
</feature>
<protein>
    <recommendedName>
        <fullName evidence="2">histidine kinase</fullName>
        <ecNumber evidence="2">2.7.13.3</ecNumber>
    </recommendedName>
</protein>
<keyword evidence="8" id="KW-0418">Kinase</keyword>
<keyword evidence="6" id="KW-0732">Signal</keyword>
<reference evidence="8" key="1">
    <citation type="submission" date="2020-04" db="EMBL/GenBank/DDBJ databases">
        <title>A desert anoxygenic phototrophic bacterium fixes CO2 using RubisCO under aerobic conditions.</title>
        <authorList>
            <person name="Tang K."/>
        </authorList>
    </citation>
    <scope>NUCLEOTIDE SEQUENCE [LARGE SCALE GENOMIC DNA]</scope>
    <source>
        <strain evidence="8">MIMtkB3</strain>
    </source>
</reference>
<evidence type="ECO:0000256" key="2">
    <source>
        <dbReference type="ARBA" id="ARBA00012438"/>
    </source>
</evidence>
<keyword evidence="4" id="KW-0175">Coiled coil</keyword>
<evidence type="ECO:0000259" key="7">
    <source>
        <dbReference type="PROSITE" id="PS50109"/>
    </source>
</evidence>
<dbReference type="InterPro" id="IPR011623">
    <property type="entry name" value="7TMR_DISM_rcpt_extracell_dom1"/>
</dbReference>
<dbReference type="KEGG" id="acru:HHL28_01805"/>
<keyword evidence="5" id="KW-1133">Transmembrane helix</keyword>
<keyword evidence="5" id="KW-0472">Membrane</keyword>